<dbReference type="CDD" id="cd16170">
    <property type="entry name" value="MvaT_DBD"/>
    <property type="match status" value="1"/>
</dbReference>
<dbReference type="Proteomes" id="UP000557193">
    <property type="component" value="Unassembled WGS sequence"/>
</dbReference>
<proteinExistence type="predicted"/>
<dbReference type="EMBL" id="JACHLL010000004">
    <property type="protein sequence ID" value="MBB6342350.1"/>
    <property type="molecule type" value="Genomic_DNA"/>
</dbReference>
<dbReference type="InterPro" id="IPR035616">
    <property type="entry name" value="MvaT_DBD"/>
</dbReference>
<dbReference type="Pfam" id="PF22055">
    <property type="entry name" value="MvaT_DBD"/>
    <property type="match status" value="1"/>
</dbReference>
<name>A0A7X0EV05_9PSED</name>
<dbReference type="AlphaFoldDB" id="A0A7X0EV05"/>
<organism evidence="3 4">
    <name type="scientific">Pseudomonas fluvialis</name>
    <dbReference type="NCBI Taxonomy" id="1793966"/>
    <lineage>
        <taxon>Bacteria</taxon>
        <taxon>Pseudomonadati</taxon>
        <taxon>Pseudomonadota</taxon>
        <taxon>Gammaproteobacteria</taxon>
        <taxon>Pseudomonadales</taxon>
        <taxon>Pseudomonadaceae</taxon>
        <taxon>Pseudomonas</taxon>
    </lineage>
</organism>
<accession>A0A7X0EV05</accession>
<dbReference type="NCBIfam" id="NF041859">
    <property type="entry name" value="silencer_MvaTU"/>
    <property type="match status" value="1"/>
</dbReference>
<protein>
    <recommendedName>
        <fullName evidence="2">MvaT DNA-binding domain-containing protein</fullName>
    </recommendedName>
</protein>
<evidence type="ECO:0000256" key="1">
    <source>
        <dbReference type="SAM" id="MobiDB-lite"/>
    </source>
</evidence>
<feature type="domain" description="MvaT DNA-binding" evidence="2">
    <location>
        <begin position="82"/>
        <end position="118"/>
    </location>
</feature>
<evidence type="ECO:0000313" key="4">
    <source>
        <dbReference type="Proteomes" id="UP000557193"/>
    </source>
</evidence>
<evidence type="ECO:0000259" key="2">
    <source>
        <dbReference type="Pfam" id="PF22055"/>
    </source>
</evidence>
<keyword evidence="4" id="KW-1185">Reference proteome</keyword>
<gene>
    <name evidence="3" type="ORF">HNP49_002532</name>
</gene>
<sequence length="120" mass="13588">MSKLAEFKALEAQLAAQLKQLDELKNDGALKREIEFEQKLRDLMAEYGFSLKSIIALLDPQTRPSVATSVSARGQRRQRQAKVYKNPETGEVVETKGGNHKVLKAWKEQYGAEKVEGWLQ</sequence>
<feature type="region of interest" description="Disordered" evidence="1">
    <location>
        <begin position="67"/>
        <end position="90"/>
    </location>
</feature>
<dbReference type="RefSeq" id="WP_184683756.1">
    <property type="nucleotide sequence ID" value="NZ_JACHLL010000004.1"/>
</dbReference>
<comment type="caution">
    <text evidence="3">The sequence shown here is derived from an EMBL/GenBank/DDBJ whole genome shotgun (WGS) entry which is preliminary data.</text>
</comment>
<reference evidence="3 4" key="1">
    <citation type="submission" date="2020-08" db="EMBL/GenBank/DDBJ databases">
        <title>Functional genomics of gut bacteria from endangered species of beetles.</title>
        <authorList>
            <person name="Carlos-Shanley C."/>
        </authorList>
    </citation>
    <scope>NUCLEOTIDE SEQUENCE [LARGE SCALE GENOMIC DNA]</scope>
    <source>
        <strain evidence="3 4">S00202</strain>
    </source>
</reference>
<evidence type="ECO:0000313" key="3">
    <source>
        <dbReference type="EMBL" id="MBB6342350.1"/>
    </source>
</evidence>